<dbReference type="Proteomes" id="UP001528823">
    <property type="component" value="Unassembled WGS sequence"/>
</dbReference>
<reference evidence="1 2" key="1">
    <citation type="submission" date="2022-11" db="EMBL/GenBank/DDBJ databases">
        <title>Spartinivicinus poritis sp. nov., isolated from scleractinian coral Porites lutea.</title>
        <authorList>
            <person name="Zhang G."/>
            <person name="Cai L."/>
            <person name="Wei Q."/>
        </authorList>
    </citation>
    <scope>NUCLEOTIDE SEQUENCE [LARGE SCALE GENOMIC DNA]</scope>
    <source>
        <strain evidence="1 2">A2-2</strain>
    </source>
</reference>
<protein>
    <submittedName>
        <fullName evidence="1">Type VI secretion system baseplate subunit TssK</fullName>
    </submittedName>
</protein>
<evidence type="ECO:0000313" key="2">
    <source>
        <dbReference type="Proteomes" id="UP001528823"/>
    </source>
</evidence>
<dbReference type="RefSeq" id="WP_274691780.1">
    <property type="nucleotide sequence ID" value="NZ_JAPMOU010000065.1"/>
</dbReference>
<organism evidence="1 2">
    <name type="scientific">Spartinivicinus poritis</name>
    <dbReference type="NCBI Taxonomy" id="2994640"/>
    <lineage>
        <taxon>Bacteria</taxon>
        <taxon>Pseudomonadati</taxon>
        <taxon>Pseudomonadota</taxon>
        <taxon>Gammaproteobacteria</taxon>
        <taxon>Oceanospirillales</taxon>
        <taxon>Zooshikellaceae</taxon>
        <taxon>Spartinivicinus</taxon>
    </lineage>
</organism>
<dbReference type="PANTHER" id="PTHR35566:SF1">
    <property type="entry name" value="TYPE VI SECRETION SYSTEM BASEPLATE COMPONENT TSSK1"/>
    <property type="match status" value="1"/>
</dbReference>
<dbReference type="PANTHER" id="PTHR35566">
    <property type="entry name" value="BLR3599 PROTEIN"/>
    <property type="match status" value="1"/>
</dbReference>
<comment type="caution">
    <text evidence="1">The sequence shown here is derived from an EMBL/GenBank/DDBJ whole genome shotgun (WGS) entry which is preliminary data.</text>
</comment>
<accession>A0ABT5UGI7</accession>
<keyword evidence="2" id="KW-1185">Reference proteome</keyword>
<dbReference type="NCBIfam" id="TIGR03353">
    <property type="entry name" value="VI_chp_4"/>
    <property type="match status" value="1"/>
</dbReference>
<name>A0ABT5UGI7_9GAMM</name>
<gene>
    <name evidence="1" type="primary">tssK</name>
    <name evidence="1" type="ORF">ORQ98_26280</name>
</gene>
<dbReference type="InterPro" id="IPR010263">
    <property type="entry name" value="T6SS_TssK"/>
</dbReference>
<dbReference type="EMBL" id="JAPMOU010000065">
    <property type="protein sequence ID" value="MDE1465473.1"/>
    <property type="molecule type" value="Genomic_DNA"/>
</dbReference>
<proteinExistence type="predicted"/>
<sequence length="445" mass="50088">MPMQDKVIWSEGMFLRPQHFQQHDRFYDFQLKERLRNNLAYSWGVKNLSIDQQHLALGKIVINSCDGVLPDGTLFSVRNTANGQLALDVPENIQEKMVYLVCPLSSVDDIEADQNSDDKLLARYTHNQTIVHDSNAGDDTIAEIKTGQLRLTLKLEDEVEGAYVKLGVCKIIESRPDKSIVLDEDYIPPCIDIKAIPKLVSYLSEVQALLNHRGEALAARLQGAAKQGMSDIADFLMLQLVNKSEPYYKHVANLDILHPQTLYTQLVMLAGELATFTTKQKRPTDFPAYQHDDLETTFIKVMADLRQSLSTVLEQNAVRLDLQDRGYGVRVATVNDRNLFRSAVFVLAAKASVANELIRSRFPSQVKIGTVEQIEQLVKLQLPGIRISPLNVAPRQIPYHAGFCYFQLDPHSDIWPSIAKSGGFAFHVAGDFPGLELEFWAIKQQ</sequence>
<dbReference type="Pfam" id="PF05936">
    <property type="entry name" value="T6SS_VasE"/>
    <property type="match status" value="1"/>
</dbReference>
<evidence type="ECO:0000313" key="1">
    <source>
        <dbReference type="EMBL" id="MDE1465473.1"/>
    </source>
</evidence>